<dbReference type="Proteomes" id="UP000199308">
    <property type="component" value="Unassembled WGS sequence"/>
</dbReference>
<dbReference type="AlphaFoldDB" id="A0A1I0H4F9"/>
<keyword evidence="2" id="KW-1185">Reference proteome</keyword>
<dbReference type="EMBL" id="FOHK01000014">
    <property type="protein sequence ID" value="SET77593.1"/>
    <property type="molecule type" value="Genomic_DNA"/>
</dbReference>
<evidence type="ECO:0000313" key="1">
    <source>
        <dbReference type="EMBL" id="SET77593.1"/>
    </source>
</evidence>
<name>A0A1I0H4F9_THASX</name>
<accession>A0A1I0H4F9</accession>
<reference evidence="1 2" key="1">
    <citation type="submission" date="2016-10" db="EMBL/GenBank/DDBJ databases">
        <authorList>
            <person name="de Groot N.N."/>
        </authorList>
    </citation>
    <scope>NUCLEOTIDE SEQUENCE [LARGE SCALE GENOMIC DNA]</scope>
    <source>
        <strain evidence="1 2">DSM 19706</strain>
    </source>
</reference>
<dbReference type="InterPro" id="IPR007433">
    <property type="entry name" value="DUF481"/>
</dbReference>
<protein>
    <submittedName>
        <fullName evidence="1">Putative salt-induced outer membrane protein YdiY</fullName>
    </submittedName>
</protein>
<dbReference type="Pfam" id="PF04338">
    <property type="entry name" value="DUF481"/>
    <property type="match status" value="1"/>
</dbReference>
<organism evidence="1 2">
    <name type="scientific">Thalassotalea agarivorans</name>
    <name type="common">Thalassomonas agarivorans</name>
    <dbReference type="NCBI Taxonomy" id="349064"/>
    <lineage>
        <taxon>Bacteria</taxon>
        <taxon>Pseudomonadati</taxon>
        <taxon>Pseudomonadota</taxon>
        <taxon>Gammaproteobacteria</taxon>
        <taxon>Alteromonadales</taxon>
        <taxon>Colwelliaceae</taxon>
        <taxon>Thalassotalea</taxon>
    </lineage>
</organism>
<sequence length="379" mass="43528">MAISWRRANKDSNILMAFRVLFIAFLSISYSVAVAQEQQWQTPAPVIQQNFDWLKTSSGEWLKGDIVAMYDEELEFDSDEFGLVTVDWEDVAELYSKEEQSIRLSRGRIVVGRLTYKAGNISISTASGVKQYSNRELVSVASSKSNRWDLWDGKISLGADLKKGNSIQSDLTIDIEFKRRTSSSRFETTYVSSYSETEDAKTGNTFVTTENIRLNSFIDLFVSQKLFLRIAEFEYFRDEFQNIDYRITGGVAVGYQVVDTSKVDLEFTAGPSYQETKYIEVDSGEEIEDSGVMTLGSNFDWEITSNIDYFFDYQLQLVSEQAGNQLHHIETGFEFEVVNDFDINFTFYMDRTDKPRTDSDGFTPEKDDFRYVVSIGYEF</sequence>
<dbReference type="RefSeq" id="WP_177168925.1">
    <property type="nucleotide sequence ID" value="NZ_AP027363.1"/>
</dbReference>
<evidence type="ECO:0000313" key="2">
    <source>
        <dbReference type="Proteomes" id="UP000199308"/>
    </source>
</evidence>
<proteinExistence type="predicted"/>
<gene>
    <name evidence="1" type="ORF">SAMN05660429_02650</name>
</gene>
<dbReference type="STRING" id="349064.SAMN05660429_02650"/>